<dbReference type="RefSeq" id="XP_005712481.1">
    <property type="nucleotide sequence ID" value="XM_005712424.1"/>
</dbReference>
<name>R7Q5G7_CHOCR</name>
<proteinExistence type="predicted"/>
<dbReference type="KEGG" id="ccp:CHC_T00001582001"/>
<evidence type="ECO:0000313" key="2">
    <source>
        <dbReference type="Proteomes" id="UP000012073"/>
    </source>
</evidence>
<organism evidence="1 2">
    <name type="scientific">Chondrus crispus</name>
    <name type="common">Carrageen Irish moss</name>
    <name type="synonym">Polymorpha crispa</name>
    <dbReference type="NCBI Taxonomy" id="2769"/>
    <lineage>
        <taxon>Eukaryota</taxon>
        <taxon>Rhodophyta</taxon>
        <taxon>Florideophyceae</taxon>
        <taxon>Rhodymeniophycidae</taxon>
        <taxon>Gigartinales</taxon>
        <taxon>Gigartinaceae</taxon>
        <taxon>Chondrus</taxon>
    </lineage>
</organism>
<protein>
    <submittedName>
        <fullName evidence="1">Uncharacterized protein</fullName>
    </submittedName>
</protein>
<dbReference type="Proteomes" id="UP000012073">
    <property type="component" value="Unassembled WGS sequence"/>
</dbReference>
<sequence length="164" mass="18206">MNSAFLREACPVAHYQLSLPTALLWRPTASLVLNMVRGKASLPRCLQAQGNRQVAAAHVTHSDADAPYAISRRSPLCVTSWLTTSTPTPSTISVRRRGPRPAQLRRLYRGHDACAGQGQASWTTARPGRCRRRLARRAVRQLPGDLLRTLLRYPAQEPHLPRDG</sequence>
<evidence type="ECO:0000313" key="1">
    <source>
        <dbReference type="EMBL" id="CDF32710.1"/>
    </source>
</evidence>
<reference evidence="2" key="1">
    <citation type="journal article" date="2013" name="Proc. Natl. Acad. Sci. U.S.A.">
        <title>Genome structure and metabolic features in the red seaweed Chondrus crispus shed light on evolution of the Archaeplastida.</title>
        <authorList>
            <person name="Collen J."/>
            <person name="Porcel B."/>
            <person name="Carre W."/>
            <person name="Ball S.G."/>
            <person name="Chaparro C."/>
            <person name="Tonon T."/>
            <person name="Barbeyron T."/>
            <person name="Michel G."/>
            <person name="Noel B."/>
            <person name="Valentin K."/>
            <person name="Elias M."/>
            <person name="Artiguenave F."/>
            <person name="Arun A."/>
            <person name="Aury J.M."/>
            <person name="Barbosa-Neto J.F."/>
            <person name="Bothwell J.H."/>
            <person name="Bouget F.Y."/>
            <person name="Brillet L."/>
            <person name="Cabello-Hurtado F."/>
            <person name="Capella-Gutierrez S."/>
            <person name="Charrier B."/>
            <person name="Cladiere L."/>
            <person name="Cock J.M."/>
            <person name="Coelho S.M."/>
            <person name="Colleoni C."/>
            <person name="Czjzek M."/>
            <person name="Da Silva C."/>
            <person name="Delage L."/>
            <person name="Denoeud F."/>
            <person name="Deschamps P."/>
            <person name="Dittami S.M."/>
            <person name="Gabaldon T."/>
            <person name="Gachon C.M."/>
            <person name="Groisillier A."/>
            <person name="Herve C."/>
            <person name="Jabbari K."/>
            <person name="Katinka M."/>
            <person name="Kloareg B."/>
            <person name="Kowalczyk N."/>
            <person name="Labadie K."/>
            <person name="Leblanc C."/>
            <person name="Lopez P.J."/>
            <person name="McLachlan D.H."/>
            <person name="Meslet-Cladiere L."/>
            <person name="Moustafa A."/>
            <person name="Nehr Z."/>
            <person name="Nyvall Collen P."/>
            <person name="Panaud O."/>
            <person name="Partensky F."/>
            <person name="Poulain J."/>
            <person name="Rensing S.A."/>
            <person name="Rousvoal S."/>
            <person name="Samson G."/>
            <person name="Symeonidi A."/>
            <person name="Weissenbach J."/>
            <person name="Zambounis A."/>
            <person name="Wincker P."/>
            <person name="Boyen C."/>
        </authorList>
    </citation>
    <scope>NUCLEOTIDE SEQUENCE [LARGE SCALE GENOMIC DNA]</scope>
    <source>
        <strain evidence="2">cv. Stackhouse</strain>
    </source>
</reference>
<dbReference type="Gramene" id="CDF32710">
    <property type="protein sequence ID" value="CDF32710"/>
    <property type="gene ID" value="CHC_T00001582001"/>
</dbReference>
<dbReference type="EMBL" id="HG001545">
    <property type="protein sequence ID" value="CDF32710.1"/>
    <property type="molecule type" value="Genomic_DNA"/>
</dbReference>
<dbReference type="AlphaFoldDB" id="R7Q5G7"/>
<accession>R7Q5G7</accession>
<gene>
    <name evidence="1" type="ORF">CHC_T00001582001</name>
</gene>
<dbReference type="GeneID" id="17320196"/>
<keyword evidence="2" id="KW-1185">Reference proteome</keyword>